<dbReference type="Pfam" id="PF16248">
    <property type="entry name" value="DUF4905"/>
    <property type="match status" value="1"/>
</dbReference>
<keyword evidence="2" id="KW-1185">Reference proteome</keyword>
<dbReference type="KEGG" id="mgk:FSB76_03925"/>
<dbReference type="Proteomes" id="UP000321362">
    <property type="component" value="Chromosome"/>
</dbReference>
<protein>
    <submittedName>
        <fullName evidence="1">DUF4905 domain-containing protein</fullName>
    </submittedName>
</protein>
<gene>
    <name evidence="1" type="ORF">FSB76_03925</name>
</gene>
<evidence type="ECO:0000313" key="1">
    <source>
        <dbReference type="EMBL" id="QEC75133.1"/>
    </source>
</evidence>
<dbReference type="InterPro" id="IPR032595">
    <property type="entry name" value="DUF4905"/>
</dbReference>
<sequence length="277" mass="31598">MFGKITTVLKILSIFTHFMTKLLPFIQHQCKWPVWRMEIDELSNIIFLEVRNGADKLVSFTSIGLDNGMVNFDGLTTPERWLTGIETAFDGVFVLHNYQSEKGPAHKGLTAIDGHTGKTLWSNYNLAFDYLSVNGPVVYNTQIQPKKLFLADIKTGETVRNYQPIIDEVLNNRILSPQVLPVQAFKSLPDGVEAYGNTVDYLEHNNFRIVSLHTFLDGQLKQVLYIFDDEGDTVYHDLLQTDIQKLQPEAFVVHNNKLIYLKNRSVLIVLNLQNTVL</sequence>
<dbReference type="AlphaFoldDB" id="A0A5B8VV35"/>
<accession>A0A5B8VV35</accession>
<organism evidence="1 2">
    <name type="scientific">Mucilaginibacter ginsenosidivorax</name>
    <dbReference type="NCBI Taxonomy" id="862126"/>
    <lineage>
        <taxon>Bacteria</taxon>
        <taxon>Pseudomonadati</taxon>
        <taxon>Bacteroidota</taxon>
        <taxon>Sphingobacteriia</taxon>
        <taxon>Sphingobacteriales</taxon>
        <taxon>Sphingobacteriaceae</taxon>
        <taxon>Mucilaginibacter</taxon>
    </lineage>
</organism>
<reference evidence="1 2" key="1">
    <citation type="journal article" date="2013" name="J. Microbiol.">
        <title>Mucilaginibacter ginsenosidivorax sp. nov., with ginsenoside converting activity isolated from sediment.</title>
        <authorList>
            <person name="Kim J.K."/>
            <person name="Choi T.E."/>
            <person name="Liu Q.M."/>
            <person name="Park H.Y."/>
            <person name="Yi T.H."/>
            <person name="Yoon M.H."/>
            <person name="Kim S.C."/>
            <person name="Im W.T."/>
        </authorList>
    </citation>
    <scope>NUCLEOTIDE SEQUENCE [LARGE SCALE GENOMIC DNA]</scope>
    <source>
        <strain evidence="1 2">KHI28</strain>
    </source>
</reference>
<dbReference type="EMBL" id="CP042437">
    <property type="protein sequence ID" value="QEC75133.1"/>
    <property type="molecule type" value="Genomic_DNA"/>
</dbReference>
<name>A0A5B8VV35_9SPHI</name>
<proteinExistence type="predicted"/>
<evidence type="ECO:0000313" key="2">
    <source>
        <dbReference type="Proteomes" id="UP000321362"/>
    </source>
</evidence>